<dbReference type="VEuPathDB" id="FungiDB:A1O9_08606"/>
<evidence type="ECO:0000259" key="1">
    <source>
        <dbReference type="Pfam" id="PF00134"/>
    </source>
</evidence>
<dbReference type="STRING" id="1182545.A0A072P4D0"/>
<feature type="non-terminal residue" evidence="2">
    <location>
        <position position="56"/>
    </location>
</feature>
<dbReference type="EMBL" id="AMGV01000008">
    <property type="protein sequence ID" value="KEF54954.1"/>
    <property type="molecule type" value="Genomic_DNA"/>
</dbReference>
<dbReference type="Pfam" id="PF00134">
    <property type="entry name" value="Cyclin_N"/>
    <property type="match status" value="1"/>
</dbReference>
<dbReference type="InterPro" id="IPR036915">
    <property type="entry name" value="Cyclin-like_sf"/>
</dbReference>
<dbReference type="Proteomes" id="UP000027920">
    <property type="component" value="Unassembled WGS sequence"/>
</dbReference>
<reference evidence="2 3" key="1">
    <citation type="submission" date="2013-03" db="EMBL/GenBank/DDBJ databases">
        <title>The Genome Sequence of Exophiala aquamarina CBS 119918.</title>
        <authorList>
            <consortium name="The Broad Institute Genomics Platform"/>
            <person name="Cuomo C."/>
            <person name="de Hoog S."/>
            <person name="Gorbushina A."/>
            <person name="Walker B."/>
            <person name="Young S.K."/>
            <person name="Zeng Q."/>
            <person name="Gargeya S."/>
            <person name="Fitzgerald M."/>
            <person name="Haas B."/>
            <person name="Abouelleil A."/>
            <person name="Allen A.W."/>
            <person name="Alvarado L."/>
            <person name="Arachchi H.M."/>
            <person name="Berlin A.M."/>
            <person name="Chapman S.B."/>
            <person name="Gainer-Dewar J."/>
            <person name="Goldberg J."/>
            <person name="Griggs A."/>
            <person name="Gujja S."/>
            <person name="Hansen M."/>
            <person name="Howarth C."/>
            <person name="Imamovic A."/>
            <person name="Ireland A."/>
            <person name="Larimer J."/>
            <person name="McCowan C."/>
            <person name="Murphy C."/>
            <person name="Pearson M."/>
            <person name="Poon T.W."/>
            <person name="Priest M."/>
            <person name="Roberts A."/>
            <person name="Saif S."/>
            <person name="Shea T."/>
            <person name="Sisk P."/>
            <person name="Sykes S."/>
            <person name="Wortman J."/>
            <person name="Nusbaum C."/>
            <person name="Birren B."/>
        </authorList>
    </citation>
    <scope>NUCLEOTIDE SEQUENCE [LARGE SCALE GENOMIC DNA]</scope>
    <source>
        <strain evidence="2 3">CBS 119918</strain>
    </source>
</reference>
<comment type="caution">
    <text evidence="2">The sequence shown here is derived from an EMBL/GenBank/DDBJ whole genome shotgun (WGS) entry which is preliminary data.</text>
</comment>
<dbReference type="AlphaFoldDB" id="A0A072P4D0"/>
<feature type="domain" description="Cyclin N-terminal" evidence="1">
    <location>
        <begin position="1"/>
        <end position="55"/>
    </location>
</feature>
<keyword evidence="3" id="KW-1185">Reference proteome</keyword>
<gene>
    <name evidence="2" type="ORF">A1O9_08606</name>
</gene>
<organism evidence="2 3">
    <name type="scientific">Exophiala aquamarina CBS 119918</name>
    <dbReference type="NCBI Taxonomy" id="1182545"/>
    <lineage>
        <taxon>Eukaryota</taxon>
        <taxon>Fungi</taxon>
        <taxon>Dikarya</taxon>
        <taxon>Ascomycota</taxon>
        <taxon>Pezizomycotina</taxon>
        <taxon>Eurotiomycetes</taxon>
        <taxon>Chaetothyriomycetidae</taxon>
        <taxon>Chaetothyriales</taxon>
        <taxon>Herpotrichiellaceae</taxon>
        <taxon>Exophiala</taxon>
    </lineage>
</organism>
<dbReference type="OrthoDB" id="5590282at2759"/>
<dbReference type="GeneID" id="25283518"/>
<dbReference type="SUPFAM" id="SSF47954">
    <property type="entry name" value="Cyclin-like"/>
    <property type="match status" value="1"/>
</dbReference>
<dbReference type="InterPro" id="IPR039361">
    <property type="entry name" value="Cyclin"/>
</dbReference>
<evidence type="ECO:0000313" key="3">
    <source>
        <dbReference type="Proteomes" id="UP000027920"/>
    </source>
</evidence>
<protein>
    <submittedName>
        <fullName evidence="2">Cyclin domain-containing protein</fullName>
    </submittedName>
</protein>
<evidence type="ECO:0000313" key="2">
    <source>
        <dbReference type="EMBL" id="KEF54954.1"/>
    </source>
</evidence>
<proteinExistence type="predicted"/>
<dbReference type="InterPro" id="IPR006671">
    <property type="entry name" value="Cyclin_N"/>
</dbReference>
<name>A0A072P4D0_9EURO</name>
<feature type="non-terminal residue" evidence="2">
    <location>
        <position position="1"/>
    </location>
</feature>
<dbReference type="PANTHER" id="PTHR10177">
    <property type="entry name" value="CYCLINS"/>
    <property type="match status" value="1"/>
</dbReference>
<accession>A0A072P4D0</accession>
<sequence length="56" mass="6502">LVAWLVEVRNYLGLYYEVLYLTVNIIDRSLSLMEVTPDRLMLLGAALLIISLKYEQ</sequence>
<dbReference type="RefSeq" id="XP_013257544.1">
    <property type="nucleotide sequence ID" value="XM_013402090.1"/>
</dbReference>
<dbReference type="Gene3D" id="1.10.472.10">
    <property type="entry name" value="Cyclin-like"/>
    <property type="match status" value="1"/>
</dbReference>
<dbReference type="HOGENOM" id="CLU_208735_0_0_1"/>